<comment type="caution">
    <text evidence="1">The sequence shown here is derived from an EMBL/GenBank/DDBJ whole genome shotgun (WGS) entry which is preliminary data.</text>
</comment>
<sequence length="184" mass="21144">MKSQLRRKFRTHLGNASIEGLRFTSAEKVEMSATQNHLTWNIHDDKSLFVAVDVSRFHRINSLEEGRSQIAAVLAAGPYHHAPVVASPERSLQLLRKVYKNLKSHREFLGYQLSFAKKEIDNEIYDEIAREYFDGIEVYEPRVLAEKVADLEIMLGARLDPTEIAIMFRTDLSLANKAFEIINR</sequence>
<proteinExistence type="predicted"/>
<name>A0A4R9GXH5_9LEPT</name>
<protein>
    <submittedName>
        <fullName evidence="1">Uncharacterized protein</fullName>
    </submittedName>
</protein>
<reference evidence="1" key="1">
    <citation type="journal article" date="2019" name="PLoS Negl. Trop. Dis.">
        <title>Revisiting the worldwide diversity of Leptospira species in the environment.</title>
        <authorList>
            <person name="Vincent A.T."/>
            <person name="Schiettekatte O."/>
            <person name="Bourhy P."/>
            <person name="Veyrier F.J."/>
            <person name="Picardeau M."/>
        </authorList>
    </citation>
    <scope>NUCLEOTIDE SEQUENCE [LARGE SCALE GENOMIC DNA]</scope>
    <source>
        <strain evidence="1">201800301</strain>
    </source>
</reference>
<evidence type="ECO:0000313" key="2">
    <source>
        <dbReference type="Proteomes" id="UP000298097"/>
    </source>
</evidence>
<dbReference type="Proteomes" id="UP000298097">
    <property type="component" value="Unassembled WGS sequence"/>
</dbReference>
<keyword evidence="2" id="KW-1185">Reference proteome</keyword>
<organism evidence="1 2">
    <name type="scientific">Leptospira andrefontaineae</name>
    <dbReference type="NCBI Taxonomy" id="2484976"/>
    <lineage>
        <taxon>Bacteria</taxon>
        <taxon>Pseudomonadati</taxon>
        <taxon>Spirochaetota</taxon>
        <taxon>Spirochaetia</taxon>
        <taxon>Leptospirales</taxon>
        <taxon>Leptospiraceae</taxon>
        <taxon>Leptospira</taxon>
    </lineage>
</organism>
<dbReference type="AlphaFoldDB" id="A0A4R9GXH5"/>
<gene>
    <name evidence="1" type="ORF">EHO65_18315</name>
</gene>
<accession>A0A4R9GXH5</accession>
<evidence type="ECO:0000313" key="1">
    <source>
        <dbReference type="EMBL" id="TGK36256.1"/>
    </source>
</evidence>
<dbReference type="RefSeq" id="WP_135775993.1">
    <property type="nucleotide sequence ID" value="NZ_RQEY01000024.1"/>
</dbReference>
<dbReference type="EMBL" id="RQEY01000024">
    <property type="protein sequence ID" value="TGK36256.1"/>
    <property type="molecule type" value="Genomic_DNA"/>
</dbReference>